<evidence type="ECO:0000313" key="1">
    <source>
        <dbReference type="EMBL" id="GMI03126.1"/>
    </source>
</evidence>
<dbReference type="SUPFAM" id="SSF52799">
    <property type="entry name" value="(Phosphotyrosine protein) phosphatases II"/>
    <property type="match status" value="1"/>
</dbReference>
<dbReference type="Proteomes" id="UP001165122">
    <property type="component" value="Unassembled WGS sequence"/>
</dbReference>
<dbReference type="EMBL" id="BRXW01000053">
    <property type="protein sequence ID" value="GMI03126.1"/>
    <property type="molecule type" value="Genomic_DNA"/>
</dbReference>
<dbReference type="Gene3D" id="3.90.190.10">
    <property type="entry name" value="Protein tyrosine phosphatase superfamily"/>
    <property type="match status" value="1"/>
</dbReference>
<comment type="caution">
    <text evidence="1">The sequence shown here is derived from an EMBL/GenBank/DDBJ whole genome shotgun (WGS) entry which is preliminary data.</text>
</comment>
<keyword evidence="2" id="KW-1185">Reference proteome</keyword>
<reference evidence="2" key="1">
    <citation type="journal article" date="2023" name="Commun. Biol.">
        <title>Genome analysis of Parmales, the sister group of diatoms, reveals the evolutionary specialization of diatoms from phago-mixotrophs to photoautotrophs.</title>
        <authorList>
            <person name="Ban H."/>
            <person name="Sato S."/>
            <person name="Yoshikawa S."/>
            <person name="Yamada K."/>
            <person name="Nakamura Y."/>
            <person name="Ichinomiya M."/>
            <person name="Sato N."/>
            <person name="Blanc-Mathieu R."/>
            <person name="Endo H."/>
            <person name="Kuwata A."/>
            <person name="Ogata H."/>
        </authorList>
    </citation>
    <scope>NUCLEOTIDE SEQUENCE [LARGE SCALE GENOMIC DNA]</scope>
    <source>
        <strain evidence="2">NIES 3700</strain>
    </source>
</reference>
<dbReference type="AlphaFoldDB" id="A0A9W7CBF8"/>
<organism evidence="1 2">
    <name type="scientific">Triparma laevis f. longispina</name>
    <dbReference type="NCBI Taxonomy" id="1714387"/>
    <lineage>
        <taxon>Eukaryota</taxon>
        <taxon>Sar</taxon>
        <taxon>Stramenopiles</taxon>
        <taxon>Ochrophyta</taxon>
        <taxon>Bolidophyceae</taxon>
        <taxon>Parmales</taxon>
        <taxon>Triparmaceae</taxon>
        <taxon>Triparma</taxon>
    </lineage>
</organism>
<dbReference type="OrthoDB" id="198125at2759"/>
<evidence type="ECO:0000313" key="2">
    <source>
        <dbReference type="Proteomes" id="UP001165122"/>
    </source>
</evidence>
<accession>A0A9W7CBF8</accession>
<name>A0A9W7CBF8_9STRA</name>
<sequence length="290" mass="32468">MLPSINAQGATAVFRLFTSLSSKLPISPSKLLLLVCCHFLAKKPPSTPELPLAVASRSLKICHHGLSRTAQNLMFPVNNVLTLIKAKVQRRALSTEYIVSPELSVKLSSYWGLRNNNNDTGPVLTCVHEDLFFPFFRRLALGKNIIYMPTLDHNPPPLPYILEGVALSHEFKNLAVVCNGGHGRSACIVLCIIVHHSILDPSVLKSICEKVDVPVPNISKKAKKNEIVNIGKIVNKFMFNQRKCRKNMYEQTSFLMFADWVVSGGTLQNIKTDDDKWIHFHTASEYFKSD</sequence>
<dbReference type="InterPro" id="IPR029021">
    <property type="entry name" value="Prot-tyrosine_phosphatase-like"/>
</dbReference>
<protein>
    <submittedName>
        <fullName evidence="1">Uncharacterized protein</fullName>
    </submittedName>
</protein>
<proteinExistence type="predicted"/>
<gene>
    <name evidence="1" type="ORF">TrLO_g2493</name>
</gene>